<dbReference type="EMBL" id="QTSX02000170">
    <property type="protein sequence ID" value="KAJ9087979.1"/>
    <property type="molecule type" value="Genomic_DNA"/>
</dbReference>
<evidence type="ECO:0000313" key="1">
    <source>
        <dbReference type="EMBL" id="KAJ9087979.1"/>
    </source>
</evidence>
<gene>
    <name evidence="1" type="ORF">DSO57_1027666</name>
</gene>
<dbReference type="Proteomes" id="UP001165960">
    <property type="component" value="Unassembled WGS sequence"/>
</dbReference>
<proteinExistence type="predicted"/>
<evidence type="ECO:0000313" key="2">
    <source>
        <dbReference type="Proteomes" id="UP001165960"/>
    </source>
</evidence>
<accession>A0ACC2UM35</accession>
<protein>
    <submittedName>
        <fullName evidence="1">Uncharacterized protein</fullName>
    </submittedName>
</protein>
<name>A0ACC2UM35_9FUNG</name>
<sequence length="458" mass="53592">MFMASIGYNFPSLPNHILEEIFYNLDKPYQVELRLLCREVYHVTLPVVFLVHTLGDVQYEGYLDFLLRRAKLFRGLSINNINLFYGLQGANLTLNGVFPNLRSLSLDTCTYSDKYIFVDFSSQCLELKYLKHLTLTDFYNEELEEYIEENKLDQTYFTEDPYTSLQPLMYKLRTVFTNFNSSTLSAAIQGSQTIKKFSISPFCHMPLLYDLREISLSKEVALLSEYGPIISSTSTSPEWFHCVDLNVHYYLKLHDGFSFFNNSINQIFPNLISIGDLSTFELLTQSTPIQHCTLVNIHNGDNDSHFLNGLWGASSIEIIFRGTVDDLSPTHNFNATFLSLDVLDHQFGKLMDWIFDHFFQLQHLFLYNRIPDEIFPLNRNSIYSLQYFYSKVPQSDYFWHQLLVAAPNLRHIYTDYVPEIYSTLLFHRPDLRFYPFQTIHGLPRDLKEYSGFNDCLFN</sequence>
<reference evidence="1" key="1">
    <citation type="submission" date="2022-04" db="EMBL/GenBank/DDBJ databases">
        <title>Genome of the entomopathogenic fungus Entomophthora muscae.</title>
        <authorList>
            <person name="Elya C."/>
            <person name="Lovett B.R."/>
            <person name="Lee E."/>
            <person name="Macias A.M."/>
            <person name="Hajek A.E."/>
            <person name="De Bivort B.L."/>
            <person name="Kasson M.T."/>
            <person name="De Fine Licht H.H."/>
            <person name="Stajich J.E."/>
        </authorList>
    </citation>
    <scope>NUCLEOTIDE SEQUENCE</scope>
    <source>
        <strain evidence="1">Berkeley</strain>
    </source>
</reference>
<keyword evidence="2" id="KW-1185">Reference proteome</keyword>
<organism evidence="1 2">
    <name type="scientific">Entomophthora muscae</name>
    <dbReference type="NCBI Taxonomy" id="34485"/>
    <lineage>
        <taxon>Eukaryota</taxon>
        <taxon>Fungi</taxon>
        <taxon>Fungi incertae sedis</taxon>
        <taxon>Zoopagomycota</taxon>
        <taxon>Entomophthoromycotina</taxon>
        <taxon>Entomophthoromycetes</taxon>
        <taxon>Entomophthorales</taxon>
        <taxon>Entomophthoraceae</taxon>
        <taxon>Entomophthora</taxon>
    </lineage>
</organism>
<comment type="caution">
    <text evidence="1">The sequence shown here is derived from an EMBL/GenBank/DDBJ whole genome shotgun (WGS) entry which is preliminary data.</text>
</comment>